<dbReference type="RefSeq" id="XP_002293330.1">
    <property type="nucleotide sequence ID" value="XM_002293294.1"/>
</dbReference>
<evidence type="ECO:0000259" key="2">
    <source>
        <dbReference type="SMART" id="SM00385"/>
    </source>
</evidence>
<dbReference type="GO" id="GO:0016538">
    <property type="term" value="F:cyclin-dependent protein serine/threonine kinase regulator activity"/>
    <property type="evidence" value="ECO:0000318"/>
    <property type="project" value="GO_Central"/>
</dbReference>
<dbReference type="STRING" id="35128.B8CB45"/>
<dbReference type="InterPro" id="IPR036915">
    <property type="entry name" value="Cyclin-like_sf"/>
</dbReference>
<dbReference type="GeneID" id="7452994"/>
<protein>
    <recommendedName>
        <fullName evidence="2">Cyclin-like domain-containing protein</fullName>
    </recommendedName>
</protein>
<dbReference type="Gene3D" id="1.10.472.10">
    <property type="entry name" value="Cyclin-like"/>
    <property type="match status" value="2"/>
</dbReference>
<dbReference type="InterPro" id="IPR013763">
    <property type="entry name" value="Cyclin-like_dom"/>
</dbReference>
<dbReference type="PIRSF" id="PIRSF036580">
    <property type="entry name" value="Cyclin_L"/>
    <property type="match status" value="1"/>
</dbReference>
<proteinExistence type="inferred from homology"/>
<dbReference type="InParanoid" id="B8CB45"/>
<keyword evidence="4" id="KW-1185">Reference proteome</keyword>
<comment type="similarity">
    <text evidence="1">Belongs to the cyclin family.</text>
</comment>
<dbReference type="PaxDb" id="35128-Thaps17337"/>
<dbReference type="SUPFAM" id="SSF47954">
    <property type="entry name" value="Cyclin-like"/>
    <property type="match status" value="2"/>
</dbReference>
<feature type="domain" description="Cyclin-like" evidence="2">
    <location>
        <begin position="145"/>
        <end position="224"/>
    </location>
</feature>
<sequence length="224" mass="25714">STPSSNDGIPPSQERLHRLHGTSLLHDAATLLRLPPSTYATSCTIFHRMYHRTSLKQHCVWSVALACTLLAGKVEEEPRSVRSIILIYAHLYRRRRLRVGDDVATYSLGGPVYAEWSEKLLDMENVILRELGFTLHWIPDSHPHKFILYFVRVLEIEDKEVAQKAWNYCNDSCRLDLCVRYEPEVIACAAILMACSYHNLDLPLTPRPWWAVFIGPKRSQDLSS</sequence>
<reference evidence="3 4" key="1">
    <citation type="journal article" date="2004" name="Science">
        <title>The genome of the diatom Thalassiosira pseudonana: ecology, evolution, and metabolism.</title>
        <authorList>
            <person name="Armbrust E.V."/>
            <person name="Berges J.A."/>
            <person name="Bowler C."/>
            <person name="Green B.R."/>
            <person name="Martinez D."/>
            <person name="Putnam N.H."/>
            <person name="Zhou S."/>
            <person name="Allen A.E."/>
            <person name="Apt K.E."/>
            <person name="Bechner M."/>
            <person name="Brzezinski M.A."/>
            <person name="Chaal B.K."/>
            <person name="Chiovitti A."/>
            <person name="Davis A.K."/>
            <person name="Demarest M.S."/>
            <person name="Detter J.C."/>
            <person name="Glavina T."/>
            <person name="Goodstein D."/>
            <person name="Hadi M.Z."/>
            <person name="Hellsten U."/>
            <person name="Hildebrand M."/>
            <person name="Jenkins B.D."/>
            <person name="Jurka J."/>
            <person name="Kapitonov V.V."/>
            <person name="Kroger N."/>
            <person name="Lau W.W."/>
            <person name="Lane T.W."/>
            <person name="Larimer F.W."/>
            <person name="Lippmeier J.C."/>
            <person name="Lucas S."/>
            <person name="Medina M."/>
            <person name="Montsant A."/>
            <person name="Obornik M."/>
            <person name="Parker M.S."/>
            <person name="Palenik B."/>
            <person name="Pazour G.J."/>
            <person name="Richardson P.M."/>
            <person name="Rynearson T.A."/>
            <person name="Saito M.A."/>
            <person name="Schwartz D.C."/>
            <person name="Thamatrakoln K."/>
            <person name="Valentin K."/>
            <person name="Vardi A."/>
            <person name="Wilkerson F.P."/>
            <person name="Rokhsar D.S."/>
        </authorList>
    </citation>
    <scope>NUCLEOTIDE SEQUENCE [LARGE SCALE GENOMIC DNA]</scope>
    <source>
        <strain evidence="3 4">CCMP1335</strain>
    </source>
</reference>
<dbReference type="OMA" id="HACIEIS"/>
<keyword evidence="1" id="KW-0195">Cyclin</keyword>
<gene>
    <name evidence="3" type="ORF">THAPSDRAFT_17337</name>
</gene>
<dbReference type="Pfam" id="PF00134">
    <property type="entry name" value="Cyclin_N"/>
    <property type="match status" value="1"/>
</dbReference>
<dbReference type="GO" id="GO:0005634">
    <property type="term" value="C:nucleus"/>
    <property type="evidence" value="ECO:0000318"/>
    <property type="project" value="GO_Central"/>
</dbReference>
<dbReference type="EMBL" id="CM000648">
    <property type="protein sequence ID" value="EED89066.1"/>
    <property type="molecule type" value="Genomic_DNA"/>
</dbReference>
<feature type="non-terminal residue" evidence="3">
    <location>
        <position position="1"/>
    </location>
</feature>
<name>B8CB45_THAPS</name>
<dbReference type="KEGG" id="tps:THAPSDRAFT_17337"/>
<dbReference type="InterPro" id="IPR043198">
    <property type="entry name" value="Cyclin/Ssn8"/>
</dbReference>
<dbReference type="SMART" id="SM00385">
    <property type="entry name" value="CYCLIN"/>
    <property type="match status" value="2"/>
</dbReference>
<dbReference type="PANTHER" id="PTHR10026">
    <property type="entry name" value="CYCLIN"/>
    <property type="match status" value="1"/>
</dbReference>
<evidence type="ECO:0000313" key="3">
    <source>
        <dbReference type="EMBL" id="EED89066.1"/>
    </source>
</evidence>
<dbReference type="Proteomes" id="UP000001449">
    <property type="component" value="Chromosome 13"/>
</dbReference>
<reference evidence="3 4" key="2">
    <citation type="journal article" date="2008" name="Nature">
        <title>The Phaeodactylum genome reveals the evolutionary history of diatom genomes.</title>
        <authorList>
            <person name="Bowler C."/>
            <person name="Allen A.E."/>
            <person name="Badger J.H."/>
            <person name="Grimwood J."/>
            <person name="Jabbari K."/>
            <person name="Kuo A."/>
            <person name="Maheswari U."/>
            <person name="Martens C."/>
            <person name="Maumus F."/>
            <person name="Otillar R.P."/>
            <person name="Rayko E."/>
            <person name="Salamov A."/>
            <person name="Vandepoele K."/>
            <person name="Beszteri B."/>
            <person name="Gruber A."/>
            <person name="Heijde M."/>
            <person name="Katinka M."/>
            <person name="Mock T."/>
            <person name="Valentin K."/>
            <person name="Verret F."/>
            <person name="Berges J.A."/>
            <person name="Brownlee C."/>
            <person name="Cadoret J.P."/>
            <person name="Chiovitti A."/>
            <person name="Choi C.J."/>
            <person name="Coesel S."/>
            <person name="De Martino A."/>
            <person name="Detter J.C."/>
            <person name="Durkin C."/>
            <person name="Falciatore A."/>
            <person name="Fournet J."/>
            <person name="Haruta M."/>
            <person name="Huysman M.J."/>
            <person name="Jenkins B.D."/>
            <person name="Jiroutova K."/>
            <person name="Jorgensen R.E."/>
            <person name="Joubert Y."/>
            <person name="Kaplan A."/>
            <person name="Kroger N."/>
            <person name="Kroth P.G."/>
            <person name="La Roche J."/>
            <person name="Lindquist E."/>
            <person name="Lommer M."/>
            <person name="Martin-Jezequel V."/>
            <person name="Lopez P.J."/>
            <person name="Lucas S."/>
            <person name="Mangogna M."/>
            <person name="McGinnis K."/>
            <person name="Medlin L.K."/>
            <person name="Montsant A."/>
            <person name="Oudot-Le Secq M.P."/>
            <person name="Napoli C."/>
            <person name="Obornik M."/>
            <person name="Parker M.S."/>
            <person name="Petit J.L."/>
            <person name="Porcel B.M."/>
            <person name="Poulsen N."/>
            <person name="Robison M."/>
            <person name="Rychlewski L."/>
            <person name="Rynearson T.A."/>
            <person name="Schmutz J."/>
            <person name="Shapiro H."/>
            <person name="Siaut M."/>
            <person name="Stanley M."/>
            <person name="Sussman M.R."/>
            <person name="Taylor A.R."/>
            <person name="Vardi A."/>
            <person name="von Dassow P."/>
            <person name="Vyverman W."/>
            <person name="Willis A."/>
            <person name="Wyrwicz L.S."/>
            <person name="Rokhsar D.S."/>
            <person name="Weissenbach J."/>
            <person name="Armbrust E.V."/>
            <person name="Green B.R."/>
            <person name="Van de Peer Y."/>
            <person name="Grigoriev I.V."/>
        </authorList>
    </citation>
    <scope>NUCLEOTIDE SEQUENCE [LARGE SCALE GENOMIC DNA]</scope>
    <source>
        <strain evidence="3 4">CCMP1335</strain>
    </source>
</reference>
<dbReference type="HOGENOM" id="CLU_022000_4_1_1"/>
<dbReference type="AlphaFoldDB" id="B8CB45"/>
<dbReference type="FunCoup" id="B8CB45">
    <property type="interactions" value="231"/>
</dbReference>
<feature type="domain" description="Cyclin-like" evidence="2">
    <location>
        <begin position="23"/>
        <end position="129"/>
    </location>
</feature>
<organism evidence="3 4">
    <name type="scientific">Thalassiosira pseudonana</name>
    <name type="common">Marine diatom</name>
    <name type="synonym">Cyclotella nana</name>
    <dbReference type="NCBI Taxonomy" id="35128"/>
    <lineage>
        <taxon>Eukaryota</taxon>
        <taxon>Sar</taxon>
        <taxon>Stramenopiles</taxon>
        <taxon>Ochrophyta</taxon>
        <taxon>Bacillariophyta</taxon>
        <taxon>Coscinodiscophyceae</taxon>
        <taxon>Thalassiosirophycidae</taxon>
        <taxon>Thalassiosirales</taxon>
        <taxon>Thalassiosiraceae</taxon>
        <taxon>Thalassiosira</taxon>
    </lineage>
</organism>
<dbReference type="InterPro" id="IPR006671">
    <property type="entry name" value="Cyclin_N"/>
</dbReference>
<feature type="non-terminal residue" evidence="3">
    <location>
        <position position="224"/>
    </location>
</feature>
<evidence type="ECO:0000256" key="1">
    <source>
        <dbReference type="RuleBase" id="RU000383"/>
    </source>
</evidence>
<evidence type="ECO:0000313" key="4">
    <source>
        <dbReference type="Proteomes" id="UP000001449"/>
    </source>
</evidence>
<dbReference type="Pfam" id="PF21797">
    <property type="entry name" value="CycT2-like_C"/>
    <property type="match status" value="1"/>
</dbReference>
<dbReference type="GO" id="GO:0006357">
    <property type="term" value="P:regulation of transcription by RNA polymerase II"/>
    <property type="evidence" value="ECO:0007669"/>
    <property type="project" value="InterPro"/>
</dbReference>
<accession>B8CB45</accession>
<dbReference type="eggNOG" id="KOG0835">
    <property type="taxonomic scope" value="Eukaryota"/>
</dbReference>